<dbReference type="InterPro" id="IPR006868">
    <property type="entry name" value="DUF630"/>
</dbReference>
<protein>
    <submittedName>
        <fullName evidence="5">Protein ROLLING AND ERECT LEAF 2</fullName>
    </submittedName>
</protein>
<dbReference type="InterPro" id="IPR006867">
    <property type="entry name" value="DUF632"/>
</dbReference>
<dbReference type="Pfam" id="PF04782">
    <property type="entry name" value="DUF632"/>
    <property type="match status" value="1"/>
</dbReference>
<feature type="region of interest" description="Disordered" evidence="2">
    <location>
        <begin position="646"/>
        <end position="665"/>
    </location>
</feature>
<feature type="non-terminal residue" evidence="5">
    <location>
        <position position="1"/>
    </location>
</feature>
<feature type="compositionally biased region" description="Basic and acidic residues" evidence="2">
    <location>
        <begin position="646"/>
        <end position="661"/>
    </location>
</feature>
<organism evidence="5 6">
    <name type="scientific">Cucurbita argyrosperma subsp. sororia</name>
    <dbReference type="NCBI Taxonomy" id="37648"/>
    <lineage>
        <taxon>Eukaryota</taxon>
        <taxon>Viridiplantae</taxon>
        <taxon>Streptophyta</taxon>
        <taxon>Embryophyta</taxon>
        <taxon>Tracheophyta</taxon>
        <taxon>Spermatophyta</taxon>
        <taxon>Magnoliopsida</taxon>
        <taxon>eudicotyledons</taxon>
        <taxon>Gunneridae</taxon>
        <taxon>Pentapetalae</taxon>
        <taxon>rosids</taxon>
        <taxon>fabids</taxon>
        <taxon>Cucurbitales</taxon>
        <taxon>Cucurbitaceae</taxon>
        <taxon>Cucurbiteae</taxon>
        <taxon>Cucurbita</taxon>
    </lineage>
</organism>
<evidence type="ECO:0000256" key="1">
    <source>
        <dbReference type="SAM" id="Coils"/>
    </source>
</evidence>
<accession>A0AAV6MK97</accession>
<evidence type="ECO:0000313" key="5">
    <source>
        <dbReference type="EMBL" id="KAG6581900.1"/>
    </source>
</evidence>
<feature type="domain" description="DUF632" evidence="3">
    <location>
        <begin position="305"/>
        <end position="608"/>
    </location>
</feature>
<evidence type="ECO:0000313" key="6">
    <source>
        <dbReference type="Proteomes" id="UP000685013"/>
    </source>
</evidence>
<feature type="coiled-coil region" evidence="1">
    <location>
        <begin position="672"/>
        <end position="699"/>
    </location>
</feature>
<evidence type="ECO:0000259" key="3">
    <source>
        <dbReference type="Pfam" id="PF04782"/>
    </source>
</evidence>
<sequence length="815" mass="92530">MGCSQSKIENEEAIARCKERKIHMKEAVTARNAFAAAHSAYSMSLKNTGAALSDYAHGEVQNPLIVPVSSTQPNSALTSATAASFEPFPPPPPPLPPSNFHSPLQRAATMPEINLYKPDLKPGSPIIEEEEENENEGSVGALRRRRSNKSKGDEGSSRNRNSAELNEDLAGASPPVPPPPSENRHIPPPPQQDSTYDYFFSVDNIPVSTLSEVEEVQINKAETERKSFDKMSKGVDNHDMEERGISGKAETVESVLEEPVAPPPAPPSVAESSVAAKSLKKMKQGGSMGAMDGKRMVKPNVNLLLIFKNIDDNFLQASESAHEVSKMLEATRLHYHSNFADNRGHIDHSARVMRVITWNRSFRGLANMDDGKDDFYAEEQETHATVLDKLLAWEKKLYDEVKAGELMKFEYQKKVATLNRLKKRDSNAEALEKAKAAVSHLHTRYIVDMQSLDSTVSEISRLRDEQLYPKLVQLVNGMSLMWDTMRAHHETQLKIVSALRSLDLSQSPKETSTHHYERTVQLCGVVREWHSQFEKLVRCQKDYIRALNSWLKLNLIPIESSLREKVSSPPRVQSPPIQKLLLAWHDQLERLPDEHLRTAIFTFGAVINTIMLQQDEERKLKTKWEETGKELERKQRHFNEWHNKYQQRRMPDELDPERSEENTQDAAVTEKLVAVELLKKRLEEEIETHAKQCLHVREKSLVSLKNQLPDLFRALSEFSLASSEMYKNLSFVTGLCYFNKRELPFLLHQALLVDAPITAAGMAVQPLATFMAFLHYGGLLPRSLNLQRIVRQQEENHLFHFLVNFCSSLKFWTNF</sequence>
<dbReference type="PANTHER" id="PTHR21450:SF7">
    <property type="entry name" value="DNA LIGASE (DUF630 AND DUF632)"/>
    <property type="match status" value="1"/>
</dbReference>
<proteinExistence type="predicted"/>
<dbReference type="AlphaFoldDB" id="A0AAV6MK97"/>
<keyword evidence="1" id="KW-0175">Coiled coil</keyword>
<dbReference type="Pfam" id="PF04783">
    <property type="entry name" value="DUF630"/>
    <property type="match status" value="1"/>
</dbReference>
<feature type="compositionally biased region" description="Pro residues" evidence="2">
    <location>
        <begin position="174"/>
        <end position="191"/>
    </location>
</feature>
<feature type="domain" description="DUF630" evidence="4">
    <location>
        <begin position="1"/>
        <end position="59"/>
    </location>
</feature>
<dbReference type="Proteomes" id="UP000685013">
    <property type="component" value="Chromosome 14"/>
</dbReference>
<evidence type="ECO:0000256" key="2">
    <source>
        <dbReference type="SAM" id="MobiDB-lite"/>
    </source>
</evidence>
<dbReference type="PANTHER" id="PTHR21450">
    <property type="entry name" value="PROTEIN ALTERED PHOSPHATE STARVATION RESPONSE 1"/>
    <property type="match status" value="1"/>
</dbReference>
<name>A0AAV6MK97_9ROSI</name>
<feature type="region of interest" description="Disordered" evidence="2">
    <location>
        <begin position="77"/>
        <end position="197"/>
    </location>
</feature>
<evidence type="ECO:0000259" key="4">
    <source>
        <dbReference type="Pfam" id="PF04783"/>
    </source>
</evidence>
<gene>
    <name evidence="5" type="primary">REL2</name>
    <name evidence="5" type="ORF">SDJN03_21902</name>
</gene>
<dbReference type="EMBL" id="JAGKQH010000014">
    <property type="protein sequence ID" value="KAG6581900.1"/>
    <property type="molecule type" value="Genomic_DNA"/>
</dbReference>
<feature type="compositionally biased region" description="Pro residues" evidence="2">
    <location>
        <begin position="87"/>
        <end position="97"/>
    </location>
</feature>
<keyword evidence="6" id="KW-1185">Reference proteome</keyword>
<reference evidence="5 6" key="1">
    <citation type="journal article" date="2021" name="Hortic Res">
        <title>The domestication of Cucurbita argyrosperma as revealed by the genome of its wild relative.</title>
        <authorList>
            <person name="Barrera-Redondo J."/>
            <person name="Sanchez-de la Vega G."/>
            <person name="Aguirre-Liguori J.A."/>
            <person name="Castellanos-Morales G."/>
            <person name="Gutierrez-Guerrero Y.T."/>
            <person name="Aguirre-Dugua X."/>
            <person name="Aguirre-Planter E."/>
            <person name="Tenaillon M.I."/>
            <person name="Lira-Saade R."/>
            <person name="Eguiarte L.E."/>
        </authorList>
    </citation>
    <scope>NUCLEOTIDE SEQUENCE [LARGE SCALE GENOMIC DNA]</scope>
    <source>
        <strain evidence="5">JBR-2021</strain>
    </source>
</reference>
<comment type="caution">
    <text evidence="5">The sequence shown here is derived from an EMBL/GenBank/DDBJ whole genome shotgun (WGS) entry which is preliminary data.</text>
</comment>